<dbReference type="FunFam" id="2.10.25.10:FF:000055">
    <property type="entry name" value="alpha-tectorin isoform X1"/>
    <property type="match status" value="1"/>
</dbReference>
<feature type="domain" description="TIL" evidence="2">
    <location>
        <begin position="3"/>
        <end position="57"/>
    </location>
</feature>
<organism evidence="3 4">
    <name type="scientific">Clarias magur</name>
    <name type="common">Asian catfish</name>
    <name type="synonym">Macropteronotus magur</name>
    <dbReference type="NCBI Taxonomy" id="1594786"/>
    <lineage>
        <taxon>Eukaryota</taxon>
        <taxon>Metazoa</taxon>
        <taxon>Chordata</taxon>
        <taxon>Craniata</taxon>
        <taxon>Vertebrata</taxon>
        <taxon>Euteleostomi</taxon>
        <taxon>Actinopterygii</taxon>
        <taxon>Neopterygii</taxon>
        <taxon>Teleostei</taxon>
        <taxon>Ostariophysi</taxon>
        <taxon>Siluriformes</taxon>
        <taxon>Clariidae</taxon>
        <taxon>Clarias</taxon>
    </lineage>
</organism>
<dbReference type="CDD" id="cd19941">
    <property type="entry name" value="TIL"/>
    <property type="match status" value="1"/>
</dbReference>
<protein>
    <submittedName>
        <fullName evidence="3">IgGFc-binding protein-like</fullName>
    </submittedName>
</protein>
<evidence type="ECO:0000259" key="2">
    <source>
        <dbReference type="Pfam" id="PF01826"/>
    </source>
</evidence>
<name>A0A8J4UJZ7_CLAMG</name>
<evidence type="ECO:0000256" key="1">
    <source>
        <dbReference type="ARBA" id="ARBA00023157"/>
    </source>
</evidence>
<dbReference type="Pfam" id="PF01826">
    <property type="entry name" value="TIL"/>
    <property type="match status" value="1"/>
</dbReference>
<dbReference type="InterPro" id="IPR002919">
    <property type="entry name" value="TIL_dom"/>
</dbReference>
<dbReference type="OrthoDB" id="6236007at2759"/>
<gene>
    <name evidence="3" type="ORF">DAT39_001108</name>
</gene>
<dbReference type="GO" id="GO:0005615">
    <property type="term" value="C:extracellular space"/>
    <property type="evidence" value="ECO:0007669"/>
    <property type="project" value="TreeGrafter"/>
</dbReference>
<keyword evidence="4" id="KW-1185">Reference proteome</keyword>
<reference evidence="3" key="1">
    <citation type="submission" date="2020-07" db="EMBL/GenBank/DDBJ databases">
        <title>Clarias magur genome sequencing, assembly and annotation.</title>
        <authorList>
            <person name="Kushwaha B."/>
            <person name="Kumar R."/>
            <person name="Das P."/>
            <person name="Joshi C.G."/>
            <person name="Kumar D."/>
            <person name="Nagpure N.S."/>
            <person name="Pandey M."/>
            <person name="Agarwal S."/>
            <person name="Srivastava S."/>
            <person name="Singh M."/>
            <person name="Sahoo L."/>
            <person name="Jayasankar P."/>
            <person name="Meher P.K."/>
            <person name="Koringa P.G."/>
            <person name="Iquebal M.A."/>
            <person name="Das S.P."/>
            <person name="Bit A."/>
            <person name="Patnaik S."/>
            <person name="Patel N."/>
            <person name="Shah T.M."/>
            <person name="Hinsu A."/>
            <person name="Jena J.K."/>
        </authorList>
    </citation>
    <scope>NUCLEOTIDE SEQUENCE</scope>
    <source>
        <strain evidence="3">CIFAMagur01</strain>
        <tissue evidence="3">Testis</tissue>
    </source>
</reference>
<dbReference type="SUPFAM" id="SSF57567">
    <property type="entry name" value="Serine protease inhibitors"/>
    <property type="match status" value="1"/>
</dbReference>
<dbReference type="AlphaFoldDB" id="A0A8J4UJZ7"/>
<comment type="caution">
    <text evidence="3">The sequence shown here is derived from an EMBL/GenBank/DDBJ whole genome shotgun (WGS) entry which is preliminary data.</text>
</comment>
<dbReference type="Gene3D" id="2.10.25.10">
    <property type="entry name" value="Laminin"/>
    <property type="match status" value="1"/>
</dbReference>
<sequence length="67" mass="7076">LSCPPNTVYEICAKACNAPCPGLTGVMECNIQTCLEGCMCKPGFFNNGTGCVTADQCGCYDKGHTYK</sequence>
<dbReference type="GO" id="GO:0031012">
    <property type="term" value="C:extracellular matrix"/>
    <property type="evidence" value="ECO:0007669"/>
    <property type="project" value="TreeGrafter"/>
</dbReference>
<dbReference type="Proteomes" id="UP000727407">
    <property type="component" value="Unassembled WGS sequence"/>
</dbReference>
<dbReference type="InterPro" id="IPR050780">
    <property type="entry name" value="Mucin_vWF_Thrombospondin_sf"/>
</dbReference>
<proteinExistence type="predicted"/>
<feature type="non-terminal residue" evidence="3">
    <location>
        <position position="1"/>
    </location>
</feature>
<feature type="non-terminal residue" evidence="3">
    <location>
        <position position="67"/>
    </location>
</feature>
<accession>A0A8J4UJZ7</accession>
<dbReference type="PANTHER" id="PTHR11339">
    <property type="entry name" value="EXTRACELLULAR MATRIX GLYCOPROTEIN RELATED"/>
    <property type="match status" value="1"/>
</dbReference>
<evidence type="ECO:0000313" key="4">
    <source>
        <dbReference type="Proteomes" id="UP000727407"/>
    </source>
</evidence>
<dbReference type="InterPro" id="IPR036084">
    <property type="entry name" value="Ser_inhib-like_sf"/>
</dbReference>
<dbReference type="EMBL" id="QNUK01000007">
    <property type="protein sequence ID" value="KAF5909171.1"/>
    <property type="molecule type" value="Genomic_DNA"/>
</dbReference>
<keyword evidence="1" id="KW-1015">Disulfide bond</keyword>
<evidence type="ECO:0000313" key="3">
    <source>
        <dbReference type="EMBL" id="KAF5909171.1"/>
    </source>
</evidence>
<dbReference type="PANTHER" id="PTHR11339:SF244">
    <property type="entry name" value="IGGFC-BINDING PROTEIN"/>
    <property type="match status" value="1"/>
</dbReference>